<dbReference type="SMART" id="SM01375">
    <property type="entry name" value="Dynein_light"/>
    <property type="match status" value="1"/>
</dbReference>
<dbReference type="AlphaFoldDB" id="G7YV08"/>
<organism evidence="2 3">
    <name type="scientific">Clonorchis sinensis</name>
    <name type="common">Chinese liver fluke</name>
    <dbReference type="NCBI Taxonomy" id="79923"/>
    <lineage>
        <taxon>Eukaryota</taxon>
        <taxon>Metazoa</taxon>
        <taxon>Spiralia</taxon>
        <taxon>Lophotrochozoa</taxon>
        <taxon>Platyhelminthes</taxon>
        <taxon>Trematoda</taxon>
        <taxon>Digenea</taxon>
        <taxon>Opisthorchiida</taxon>
        <taxon>Opisthorchiata</taxon>
        <taxon>Opisthorchiidae</taxon>
        <taxon>Clonorchis</taxon>
    </lineage>
</organism>
<dbReference type="InterPro" id="IPR037177">
    <property type="entry name" value="DLC_sf"/>
</dbReference>
<dbReference type="GO" id="GO:0030286">
    <property type="term" value="C:dynein complex"/>
    <property type="evidence" value="ECO:0007669"/>
    <property type="project" value="InterPro"/>
</dbReference>
<reference key="2">
    <citation type="submission" date="2011-10" db="EMBL/GenBank/DDBJ databases">
        <title>The genome and transcriptome sequence of Clonorchis sinensis provide insights into the carcinogenic liver fluke.</title>
        <authorList>
            <person name="Wang X."/>
            <person name="Huang Y."/>
            <person name="Chen W."/>
            <person name="Liu H."/>
            <person name="Guo L."/>
            <person name="Chen Y."/>
            <person name="Luo F."/>
            <person name="Zhou W."/>
            <person name="Sun J."/>
            <person name="Mao Q."/>
            <person name="Liang P."/>
            <person name="Zhou C."/>
            <person name="Tian Y."/>
            <person name="Men J."/>
            <person name="Lv X."/>
            <person name="Huang L."/>
            <person name="Zhou J."/>
            <person name="Hu Y."/>
            <person name="Li R."/>
            <person name="Zhang F."/>
            <person name="Lei H."/>
            <person name="Li X."/>
            <person name="Hu X."/>
            <person name="Liang C."/>
            <person name="Xu J."/>
            <person name="Wu Z."/>
            <person name="Yu X."/>
        </authorList>
    </citation>
    <scope>NUCLEOTIDE SEQUENCE</scope>
    <source>
        <strain>Henan</strain>
    </source>
</reference>
<dbReference type="Proteomes" id="UP000008909">
    <property type="component" value="Unassembled WGS sequence"/>
</dbReference>
<keyword evidence="1" id="KW-1133">Transmembrane helix</keyword>
<dbReference type="Gene3D" id="3.30.740.10">
    <property type="entry name" value="Protein Inhibitor Of Neuronal Nitric Oxide Synthase"/>
    <property type="match status" value="1"/>
</dbReference>
<evidence type="ECO:0000313" key="2">
    <source>
        <dbReference type="EMBL" id="GAA56788.1"/>
    </source>
</evidence>
<proteinExistence type="predicted"/>
<reference evidence="2" key="1">
    <citation type="journal article" date="2011" name="Genome Biol.">
        <title>The draft genome of the carcinogenic human liver fluke Clonorchis sinensis.</title>
        <authorList>
            <person name="Wang X."/>
            <person name="Chen W."/>
            <person name="Huang Y."/>
            <person name="Sun J."/>
            <person name="Men J."/>
            <person name="Liu H."/>
            <person name="Luo F."/>
            <person name="Guo L."/>
            <person name="Lv X."/>
            <person name="Deng C."/>
            <person name="Zhou C."/>
            <person name="Fan Y."/>
            <person name="Li X."/>
            <person name="Huang L."/>
            <person name="Hu Y."/>
            <person name="Liang C."/>
            <person name="Hu X."/>
            <person name="Xu J."/>
            <person name="Yu X."/>
        </authorList>
    </citation>
    <scope>NUCLEOTIDE SEQUENCE [LARGE SCALE GENOMIC DNA]</scope>
    <source>
        <strain evidence="2">Henan</strain>
    </source>
</reference>
<accession>G7YV08</accession>
<dbReference type="SUPFAM" id="SSF54648">
    <property type="entry name" value="DLC"/>
    <property type="match status" value="1"/>
</dbReference>
<keyword evidence="3" id="KW-1185">Reference proteome</keyword>
<dbReference type="InterPro" id="IPR001372">
    <property type="entry name" value="Dynein_light_chain_typ-1/2"/>
</dbReference>
<gene>
    <name evidence="2" type="ORF">CLF_111508</name>
</gene>
<name>G7YV08_CLOSI</name>
<sequence>MHRSKEYGITVPKSYSLFRNVILTTPPKTTIFCPRFHKFAQRLRASSTTTLNVRVSNVFGVWILFVIEIRYVYQIPAQLAVDQCRDLSSNDIGFQPTQLIRMSCTFTLYTPFCLLVFRTCFNMRVRQFRSQSLITPRAGPDVDSVTKWLDGTLPMKIVENSWFSFVVRNVCRCGGNVTERKPLAWKIASLKRITHPHYYANIPTGCCLANRRTVVTVNSKYKCLLANPVAWRSCVCSSFVYPQEYAAAMVSVFTEVNHASSSSKTATSVLTLMLYCRITIRKVEQSFERALFTTPLDSGNIPPAKVIHSQMEEFMQNRVVRMSQKLIPLEDSAPTEVLADASKKLKSSLEHAYGSTWQVAIIEGSYWMTHTHSVRRTFHFRHGSKTIVVWQTPIRRRSDRTTS</sequence>
<feature type="transmembrane region" description="Helical" evidence="1">
    <location>
        <begin position="99"/>
        <end position="121"/>
    </location>
</feature>
<evidence type="ECO:0000256" key="1">
    <source>
        <dbReference type="SAM" id="Phobius"/>
    </source>
</evidence>
<dbReference type="CDD" id="cd21454">
    <property type="entry name" value="DLC-like_TAL"/>
    <property type="match status" value="1"/>
</dbReference>
<dbReference type="Pfam" id="PF01221">
    <property type="entry name" value="Dynein_light"/>
    <property type="match status" value="1"/>
</dbReference>
<evidence type="ECO:0000313" key="3">
    <source>
        <dbReference type="Proteomes" id="UP000008909"/>
    </source>
</evidence>
<feature type="transmembrane region" description="Helical" evidence="1">
    <location>
        <begin position="51"/>
        <end position="73"/>
    </location>
</feature>
<keyword evidence="1" id="KW-0472">Membrane</keyword>
<protein>
    <submittedName>
        <fullName evidence="2">Tegument antigen</fullName>
    </submittedName>
</protein>
<dbReference type="GO" id="GO:0007017">
    <property type="term" value="P:microtubule-based process"/>
    <property type="evidence" value="ECO:0007669"/>
    <property type="project" value="InterPro"/>
</dbReference>
<keyword evidence="1" id="KW-0812">Transmembrane</keyword>
<dbReference type="EMBL" id="DF144379">
    <property type="protein sequence ID" value="GAA56788.1"/>
    <property type="molecule type" value="Genomic_DNA"/>
</dbReference>